<keyword evidence="3" id="KW-1185">Reference proteome</keyword>
<protein>
    <submittedName>
        <fullName evidence="2">Thioesterase family protein</fullName>
    </submittedName>
</protein>
<dbReference type="EMBL" id="JBHSFU010000004">
    <property type="protein sequence ID" value="MFC4557903.1"/>
    <property type="molecule type" value="Genomic_DNA"/>
</dbReference>
<dbReference type="SUPFAM" id="SSF54637">
    <property type="entry name" value="Thioesterase/thiol ester dehydrase-isomerase"/>
    <property type="match status" value="1"/>
</dbReference>
<sequence>MKKGLHIGSTASINVEVTRDMFAQFDEEVVHPTYSTVSMVYHMELVSRKLLLPYLETDEEGMGASVTVKHIAPSGLGSTIDVTATVLKVDERAVVTEVLLKNEHGIIGKGEVKQAVIPKKVINERIGS</sequence>
<feature type="domain" description="Fluoroacetyl-CoA-specific thioesterase-like" evidence="1">
    <location>
        <begin position="17"/>
        <end position="119"/>
    </location>
</feature>
<reference evidence="3" key="1">
    <citation type="journal article" date="2019" name="Int. J. Syst. Evol. Microbiol.">
        <title>The Global Catalogue of Microorganisms (GCM) 10K type strain sequencing project: providing services to taxonomists for standard genome sequencing and annotation.</title>
        <authorList>
            <consortium name="The Broad Institute Genomics Platform"/>
            <consortium name="The Broad Institute Genome Sequencing Center for Infectious Disease"/>
            <person name="Wu L."/>
            <person name="Ma J."/>
        </authorList>
    </citation>
    <scope>NUCLEOTIDE SEQUENCE [LARGE SCALE GENOMIC DNA]</scope>
    <source>
        <strain evidence="3">CGMCC 4.7426</strain>
    </source>
</reference>
<proteinExistence type="predicted"/>
<accession>A0ABV9DIL0</accession>
<gene>
    <name evidence="2" type="ORF">ACFO3D_06720</name>
</gene>
<evidence type="ECO:0000313" key="2">
    <source>
        <dbReference type="EMBL" id="MFC4557903.1"/>
    </source>
</evidence>
<comment type="caution">
    <text evidence="2">The sequence shown here is derived from an EMBL/GenBank/DDBJ whole genome shotgun (WGS) entry which is preliminary data.</text>
</comment>
<dbReference type="InterPro" id="IPR025540">
    <property type="entry name" value="FlK"/>
</dbReference>
<dbReference type="Pfam" id="PF22636">
    <property type="entry name" value="FlK"/>
    <property type="match status" value="1"/>
</dbReference>
<dbReference type="PANTHER" id="PTHR36934:SF1">
    <property type="entry name" value="THIOESTERASE DOMAIN-CONTAINING PROTEIN"/>
    <property type="match status" value="1"/>
</dbReference>
<dbReference type="InterPro" id="IPR054485">
    <property type="entry name" value="FlK-like_dom"/>
</dbReference>
<name>A0ABV9DIL0_9BACI</name>
<dbReference type="PANTHER" id="PTHR36934">
    <property type="entry name" value="BLR0278 PROTEIN"/>
    <property type="match status" value="1"/>
</dbReference>
<dbReference type="Gene3D" id="3.10.129.10">
    <property type="entry name" value="Hotdog Thioesterase"/>
    <property type="match status" value="1"/>
</dbReference>
<dbReference type="RefSeq" id="WP_390294084.1">
    <property type="nucleotide sequence ID" value="NZ_JBHSFU010000004.1"/>
</dbReference>
<dbReference type="Proteomes" id="UP001595989">
    <property type="component" value="Unassembled WGS sequence"/>
</dbReference>
<dbReference type="InterPro" id="IPR029069">
    <property type="entry name" value="HotDog_dom_sf"/>
</dbReference>
<evidence type="ECO:0000313" key="3">
    <source>
        <dbReference type="Proteomes" id="UP001595989"/>
    </source>
</evidence>
<evidence type="ECO:0000259" key="1">
    <source>
        <dbReference type="Pfam" id="PF22636"/>
    </source>
</evidence>
<organism evidence="2 3">
    <name type="scientific">Virgibacillus kekensis</name>
    <dbReference type="NCBI Taxonomy" id="202261"/>
    <lineage>
        <taxon>Bacteria</taxon>
        <taxon>Bacillati</taxon>
        <taxon>Bacillota</taxon>
        <taxon>Bacilli</taxon>
        <taxon>Bacillales</taxon>
        <taxon>Bacillaceae</taxon>
        <taxon>Virgibacillus</taxon>
    </lineage>
</organism>